<evidence type="ECO:0000313" key="8">
    <source>
        <dbReference type="EMBL" id="MBC8557251.1"/>
    </source>
</evidence>
<dbReference type="Pfam" id="PF00186">
    <property type="entry name" value="DHFR_1"/>
    <property type="match status" value="1"/>
</dbReference>
<protein>
    <recommendedName>
        <fullName evidence="3">dihydrofolate reductase</fullName>
        <ecNumber evidence="3">1.5.1.3</ecNumber>
    </recommendedName>
</protein>
<dbReference type="Gene3D" id="3.40.430.10">
    <property type="entry name" value="Dihydrofolate Reductase, subunit A"/>
    <property type="match status" value="1"/>
</dbReference>
<proteinExistence type="inferred from homology"/>
<evidence type="ECO:0000256" key="3">
    <source>
        <dbReference type="ARBA" id="ARBA00012856"/>
    </source>
</evidence>
<keyword evidence="4" id="KW-0554">One-carbon metabolism</keyword>
<evidence type="ECO:0000313" key="9">
    <source>
        <dbReference type="Proteomes" id="UP000637513"/>
    </source>
</evidence>
<evidence type="ECO:0000256" key="2">
    <source>
        <dbReference type="ARBA" id="ARBA00009539"/>
    </source>
</evidence>
<dbReference type="PANTHER" id="PTHR48069:SF3">
    <property type="entry name" value="DIHYDROFOLATE REDUCTASE"/>
    <property type="match status" value="1"/>
</dbReference>
<comment type="caution">
    <text evidence="8">The sequence shown here is derived from an EMBL/GenBank/DDBJ whole genome shotgun (WGS) entry which is preliminary data.</text>
</comment>
<dbReference type="RefSeq" id="WP_249304287.1">
    <property type="nucleotide sequence ID" value="NZ_JACRSW010000027.1"/>
</dbReference>
<keyword evidence="6" id="KW-0560">Oxidoreductase</keyword>
<evidence type="ECO:0000256" key="4">
    <source>
        <dbReference type="ARBA" id="ARBA00022563"/>
    </source>
</evidence>
<dbReference type="PRINTS" id="PR00070">
    <property type="entry name" value="DHFR"/>
</dbReference>
<evidence type="ECO:0000256" key="6">
    <source>
        <dbReference type="ARBA" id="ARBA00023002"/>
    </source>
</evidence>
<keyword evidence="9" id="KW-1185">Reference proteome</keyword>
<reference evidence="8 9" key="1">
    <citation type="submission" date="2020-08" db="EMBL/GenBank/DDBJ databases">
        <title>Genome public.</title>
        <authorList>
            <person name="Liu C."/>
            <person name="Sun Q."/>
        </authorList>
    </citation>
    <scope>NUCLEOTIDE SEQUENCE [LARGE SCALE GENOMIC DNA]</scope>
    <source>
        <strain evidence="8 9">BX3</strain>
    </source>
</reference>
<keyword evidence="5" id="KW-0521">NADP</keyword>
<dbReference type="SUPFAM" id="SSF53597">
    <property type="entry name" value="Dihydrofolate reductase-like"/>
    <property type="match status" value="1"/>
</dbReference>
<comment type="similarity">
    <text evidence="2">Belongs to the dihydrofolate reductase family.</text>
</comment>
<evidence type="ECO:0000259" key="7">
    <source>
        <dbReference type="PROSITE" id="PS51330"/>
    </source>
</evidence>
<evidence type="ECO:0000256" key="1">
    <source>
        <dbReference type="ARBA" id="ARBA00004903"/>
    </source>
</evidence>
<evidence type="ECO:0000256" key="5">
    <source>
        <dbReference type="ARBA" id="ARBA00022857"/>
    </source>
</evidence>
<dbReference type="EMBL" id="JACRSW010000027">
    <property type="protein sequence ID" value="MBC8557251.1"/>
    <property type="molecule type" value="Genomic_DNA"/>
</dbReference>
<dbReference type="InterPro" id="IPR024072">
    <property type="entry name" value="DHFR-like_dom_sf"/>
</dbReference>
<feature type="domain" description="DHFR" evidence="7">
    <location>
        <begin position="1"/>
        <end position="161"/>
    </location>
</feature>
<dbReference type="InterPro" id="IPR001796">
    <property type="entry name" value="DHFR_dom"/>
</dbReference>
<name>A0ABR7MTX2_9FIRM</name>
<dbReference type="CDD" id="cd00209">
    <property type="entry name" value="DHFR"/>
    <property type="match status" value="1"/>
</dbReference>
<dbReference type="PROSITE" id="PS51330">
    <property type="entry name" value="DHFR_2"/>
    <property type="match status" value="1"/>
</dbReference>
<organism evidence="8 9">
    <name type="scientific">Jutongia hominis</name>
    <dbReference type="NCBI Taxonomy" id="2763664"/>
    <lineage>
        <taxon>Bacteria</taxon>
        <taxon>Bacillati</taxon>
        <taxon>Bacillota</taxon>
        <taxon>Clostridia</taxon>
        <taxon>Lachnospirales</taxon>
        <taxon>Lachnospiraceae</taxon>
        <taxon>Jutongia</taxon>
    </lineage>
</organism>
<gene>
    <name evidence="8" type="ORF">H8700_05975</name>
</gene>
<dbReference type="InterPro" id="IPR012259">
    <property type="entry name" value="DHFR"/>
</dbReference>
<dbReference type="Proteomes" id="UP000637513">
    <property type="component" value="Unassembled WGS sequence"/>
</dbReference>
<dbReference type="EC" id="1.5.1.3" evidence="3"/>
<sequence>MNLIVCVDAHWGIGNKGELLVSIPGDKRMFKENTTGKVVLGGRKTMEGLPGGTTLKGRTNIVLTHQKDYTFGDAIIVHSKEEALERLKEYNDEDIFIIGGEKVYRDFLPYCKKAYVTKVDYRYEADVFFPNLDEDDDWVMTHDSDEQTYYDLEYYFTIYQRKDSLPNHS</sequence>
<comment type="pathway">
    <text evidence="1">Cofactor biosynthesis; tetrahydrofolate biosynthesis; 5,6,7,8-tetrahydrofolate from 7,8-dihydrofolate: step 1/1.</text>
</comment>
<dbReference type="PANTHER" id="PTHR48069">
    <property type="entry name" value="DIHYDROFOLATE REDUCTASE"/>
    <property type="match status" value="1"/>
</dbReference>
<accession>A0ABR7MTX2</accession>